<evidence type="ECO:0000256" key="6">
    <source>
        <dbReference type="ARBA" id="ARBA00022884"/>
    </source>
</evidence>
<dbReference type="GO" id="GO:0004519">
    <property type="term" value="F:endonuclease activity"/>
    <property type="evidence" value="ECO:0007669"/>
    <property type="project" value="UniProtKB-KW"/>
</dbReference>
<comment type="caution">
    <text evidence="8">The sequence shown here is derived from an EMBL/GenBank/DDBJ whole genome shotgun (WGS) entry which is preliminary data.</text>
</comment>
<keyword evidence="2" id="KW-1277">Toxin-antitoxin system</keyword>
<dbReference type="InterPro" id="IPR038570">
    <property type="entry name" value="HicA_sf"/>
</dbReference>
<evidence type="ECO:0000256" key="2">
    <source>
        <dbReference type="ARBA" id="ARBA00022649"/>
    </source>
</evidence>
<dbReference type="SUPFAM" id="SSF54786">
    <property type="entry name" value="YcfA/nrd intein domain"/>
    <property type="match status" value="1"/>
</dbReference>
<dbReference type="GO" id="GO:0016787">
    <property type="term" value="F:hydrolase activity"/>
    <property type="evidence" value="ECO:0007669"/>
    <property type="project" value="UniProtKB-KW"/>
</dbReference>
<keyword evidence="5" id="KW-0378">Hydrolase</keyword>
<dbReference type="EMBL" id="QRHG01000003">
    <property type="protein sequence ID" value="RHF62885.1"/>
    <property type="molecule type" value="Genomic_DNA"/>
</dbReference>
<keyword evidence="6" id="KW-0694">RNA-binding</keyword>
<evidence type="ECO:0000313" key="9">
    <source>
        <dbReference type="Proteomes" id="UP000284902"/>
    </source>
</evidence>
<accession>A0A414P9D1</accession>
<dbReference type="GO" id="GO:0003729">
    <property type="term" value="F:mRNA binding"/>
    <property type="evidence" value="ECO:0007669"/>
    <property type="project" value="InterPro"/>
</dbReference>
<dbReference type="InterPro" id="IPR012933">
    <property type="entry name" value="HicA_mRNA_interferase"/>
</dbReference>
<sequence>MKTQELLKMLKKAKCELIRNDSRHDIWYSPITGKQFAVPRHKAEIPTGTLNNILKDVGLK</sequence>
<dbReference type="RefSeq" id="WP_118212397.1">
    <property type="nucleotide sequence ID" value="NZ_JAQEAN010000005.1"/>
</dbReference>
<keyword evidence="4" id="KW-0255">Endonuclease</keyword>
<dbReference type="Gene3D" id="3.30.920.30">
    <property type="entry name" value="Hypothetical protein"/>
    <property type="match status" value="1"/>
</dbReference>
<dbReference type="Proteomes" id="UP000284902">
    <property type="component" value="Unassembled WGS sequence"/>
</dbReference>
<gene>
    <name evidence="8" type="ORF">DW672_01665</name>
</gene>
<evidence type="ECO:0000256" key="7">
    <source>
        <dbReference type="ARBA" id="ARBA00023016"/>
    </source>
</evidence>
<keyword evidence="3" id="KW-0540">Nuclease</keyword>
<organism evidence="8 9">
    <name type="scientific">[Ruminococcus] lactaris</name>
    <dbReference type="NCBI Taxonomy" id="46228"/>
    <lineage>
        <taxon>Bacteria</taxon>
        <taxon>Bacillati</taxon>
        <taxon>Bacillota</taxon>
        <taxon>Clostridia</taxon>
        <taxon>Lachnospirales</taxon>
        <taxon>Lachnospiraceae</taxon>
        <taxon>Mediterraneibacter</taxon>
    </lineage>
</organism>
<evidence type="ECO:0000256" key="4">
    <source>
        <dbReference type="ARBA" id="ARBA00022759"/>
    </source>
</evidence>
<proteinExistence type="inferred from homology"/>
<protein>
    <submittedName>
        <fullName evidence="8">Type II toxin-antitoxin system HicA family toxin</fullName>
    </submittedName>
</protein>
<comment type="similarity">
    <text evidence="1">Belongs to the HicA mRNA interferase family.</text>
</comment>
<evidence type="ECO:0000313" key="8">
    <source>
        <dbReference type="EMBL" id="RHF62885.1"/>
    </source>
</evidence>
<evidence type="ECO:0000256" key="5">
    <source>
        <dbReference type="ARBA" id="ARBA00022801"/>
    </source>
</evidence>
<name>A0A414P9D1_9FIRM</name>
<evidence type="ECO:0000256" key="1">
    <source>
        <dbReference type="ARBA" id="ARBA00006620"/>
    </source>
</evidence>
<dbReference type="Pfam" id="PF07927">
    <property type="entry name" value="HicA_toxin"/>
    <property type="match status" value="1"/>
</dbReference>
<evidence type="ECO:0000256" key="3">
    <source>
        <dbReference type="ARBA" id="ARBA00022722"/>
    </source>
</evidence>
<dbReference type="AlphaFoldDB" id="A0A414P9D1"/>
<reference evidence="8 9" key="1">
    <citation type="submission" date="2018-08" db="EMBL/GenBank/DDBJ databases">
        <title>A genome reference for cultivated species of the human gut microbiota.</title>
        <authorList>
            <person name="Zou Y."/>
            <person name="Xue W."/>
            <person name="Luo G."/>
        </authorList>
    </citation>
    <scope>NUCLEOTIDE SEQUENCE [LARGE SCALE GENOMIC DNA]</scope>
    <source>
        <strain evidence="8 9">AM25-1LB</strain>
    </source>
</reference>
<keyword evidence="7" id="KW-0346">Stress response</keyword>